<organism evidence="1">
    <name type="scientific">marine metagenome</name>
    <dbReference type="NCBI Taxonomy" id="408172"/>
    <lineage>
        <taxon>unclassified sequences</taxon>
        <taxon>metagenomes</taxon>
        <taxon>ecological metagenomes</taxon>
    </lineage>
</organism>
<dbReference type="SUPFAM" id="SSF55895">
    <property type="entry name" value="Ribonuclease Rh-like"/>
    <property type="match status" value="1"/>
</dbReference>
<dbReference type="AlphaFoldDB" id="A0A381U3Q8"/>
<name>A0A381U3Q8_9ZZZZ</name>
<reference evidence="1" key="1">
    <citation type="submission" date="2018-05" db="EMBL/GenBank/DDBJ databases">
        <authorList>
            <person name="Lanie J.A."/>
            <person name="Ng W.-L."/>
            <person name="Kazmierczak K.M."/>
            <person name="Andrzejewski T.M."/>
            <person name="Davidsen T.M."/>
            <person name="Wayne K.J."/>
            <person name="Tettelin H."/>
            <person name="Glass J.I."/>
            <person name="Rusch D."/>
            <person name="Podicherti R."/>
            <person name="Tsui H.-C.T."/>
            <person name="Winkler M.E."/>
        </authorList>
    </citation>
    <scope>NUCLEOTIDE SEQUENCE</scope>
</reference>
<evidence type="ECO:0000313" key="1">
    <source>
        <dbReference type="EMBL" id="SVA22866.1"/>
    </source>
</evidence>
<proteinExistence type="predicted"/>
<dbReference type="GO" id="GO:0033897">
    <property type="term" value="F:ribonuclease T2 activity"/>
    <property type="evidence" value="ECO:0007669"/>
    <property type="project" value="InterPro"/>
</dbReference>
<dbReference type="GO" id="GO:0003723">
    <property type="term" value="F:RNA binding"/>
    <property type="evidence" value="ECO:0007669"/>
    <property type="project" value="InterPro"/>
</dbReference>
<dbReference type="InterPro" id="IPR036430">
    <property type="entry name" value="RNase_T2-like_sf"/>
</dbReference>
<sequence length="608" mass="71027">MGIFYLSKKIRFLPVIHGSACFTHIIRDRLLSSSTDCLAVGLPPEFQTTVEDGINRLPQITLCSQKESSGSYNYVPIDPCQPVIMGLRIASQEGIPRKFIDYSCDIYEPRKINFPDSYALRHMSYEKFCATLLLSIKRPETNTLHDKRARWIAYQLHQLEFDFKNITFICSVLDWPWIKEAYNERKPYDKIISPLNNPKIFGVVKETLFFALAEFPYITYLNEIYRQQIKSDKEVVVDGIKEILIKARNIFTKKHKLRFHNLTSQTFQTYLQYVRNLTLMESRLTPDLYTLITTAKQFSGDPFAIAVLEAAREYPFQDLESTSLEPLVLGIDKAIDSGNNPINMKNRLSEIQTEWRGVNLKPEPDIKKQTQWKYNWNPYGQCSWPPEDDQIESFNTHVREQSKLLLSNDLARSEKFTSSIKDGVDMRESLRHWHEGDIYVKEIPPSRGRVEIVVFIFDIEPNPNNYQWCQTWYAEHNEESTLCFFATNYMNDMVGPGVGRATYGGCMMIYPPRPIPDIWKDPRIHVGKTLEEKLLEAAFFHSQEKHITVVTPCLPKSNWRKLSRKYHKSIIHIPLKRFSNQTIEKVRRFHVLNGKQIRSFANHFIQDL</sequence>
<gene>
    <name evidence="1" type="ORF">METZ01_LOCUS75720</name>
</gene>
<dbReference type="EMBL" id="UINC01005679">
    <property type="protein sequence ID" value="SVA22866.1"/>
    <property type="molecule type" value="Genomic_DNA"/>
</dbReference>
<accession>A0A381U3Q8</accession>
<protein>
    <submittedName>
        <fullName evidence="1">Uncharacterized protein</fullName>
    </submittedName>
</protein>